<accession>A0A7M7J5G2</accession>
<feature type="compositionally biased region" description="Low complexity" evidence="1">
    <location>
        <begin position="119"/>
        <end position="133"/>
    </location>
</feature>
<dbReference type="PROSITE" id="PS50132">
    <property type="entry name" value="RGS"/>
    <property type="match status" value="1"/>
</dbReference>
<dbReference type="PANTHER" id="PTHR10845">
    <property type="entry name" value="REGULATOR OF G PROTEIN SIGNALING"/>
    <property type="match status" value="1"/>
</dbReference>
<feature type="region of interest" description="Disordered" evidence="1">
    <location>
        <begin position="89"/>
        <end position="184"/>
    </location>
</feature>
<dbReference type="RefSeq" id="XP_022647076.1">
    <property type="nucleotide sequence ID" value="XM_022791341.1"/>
</dbReference>
<sequence>MTRREKKHRDSSDSQYNLKLRSLQETLRWTPTLIFAIRYQPWSVLPEIQRHHEEVYRQMSNKRELQLETASGKPCAKKCLSEISAITTVGGGSGPQPQVVQKDTGPPAGPVAVTIRITETSSSEPGLSASPSTPNSPPGSTDLNEPASASDPLRPLSPELPEGASEGPGRHSSSTGHPTHSPASAGIGAFAVVAVEGSDGNGNNGEGGDGDTAKVIRESGQTTAADHPTTDAPADGTTNPATQKTCCFCWCCCCSCSCNNGNMRSEHANSNSEGHSDQLSATELWGEHSPPPLDVILEWGGSFDKLMRHPAGRKIFRDYLRCEYSEENILFWLACEELKKETKEDQVEEKARLIYEDFISILSPREVSLDSRVRDIINKNMVTGPTASAFDEAQLQIYTLMKRDSYPRFVTSPIYRKITEMPAASRKAGYSRMPIIFS</sequence>
<dbReference type="CTD" id="37037"/>
<evidence type="ECO:0000313" key="3">
    <source>
        <dbReference type="EnsemblMetazoa" id="XP_022647076"/>
    </source>
</evidence>
<dbReference type="InterPro" id="IPR024066">
    <property type="entry name" value="RGS_subdom1/3"/>
</dbReference>
<dbReference type="SMART" id="SM00315">
    <property type="entry name" value="RGS"/>
    <property type="match status" value="1"/>
</dbReference>
<evidence type="ECO:0000256" key="1">
    <source>
        <dbReference type="SAM" id="MobiDB-lite"/>
    </source>
</evidence>
<dbReference type="InterPro" id="IPR044926">
    <property type="entry name" value="RGS_subdomain_2"/>
</dbReference>
<evidence type="ECO:0000313" key="4">
    <source>
        <dbReference type="Proteomes" id="UP000594260"/>
    </source>
</evidence>
<dbReference type="AlphaFoldDB" id="A0A7M7J5G2"/>
<dbReference type="GeneID" id="111244343"/>
<dbReference type="InParanoid" id="A0A7M7J5G2"/>
<dbReference type="Pfam" id="PF00615">
    <property type="entry name" value="RGS"/>
    <property type="match status" value="1"/>
</dbReference>
<evidence type="ECO:0000259" key="2">
    <source>
        <dbReference type="PROSITE" id="PS50132"/>
    </source>
</evidence>
<protein>
    <recommendedName>
        <fullName evidence="2">RGS domain-containing protein</fullName>
    </recommendedName>
</protein>
<dbReference type="PANTHER" id="PTHR10845:SF192">
    <property type="entry name" value="DOUBLE HIT, ISOFORM B"/>
    <property type="match status" value="1"/>
</dbReference>
<dbReference type="EnsemblMetazoa" id="XM_022791341">
    <property type="protein sequence ID" value="XP_022647076"/>
    <property type="gene ID" value="LOC111244343"/>
</dbReference>
<dbReference type="SUPFAM" id="SSF48097">
    <property type="entry name" value="Regulator of G-protein signaling, RGS"/>
    <property type="match status" value="1"/>
</dbReference>
<reference evidence="3" key="1">
    <citation type="submission" date="2021-01" db="UniProtKB">
        <authorList>
            <consortium name="EnsemblMetazoa"/>
        </authorList>
    </citation>
    <scope>IDENTIFICATION</scope>
</reference>
<dbReference type="InterPro" id="IPR016137">
    <property type="entry name" value="RGS"/>
</dbReference>
<dbReference type="OrthoDB" id="10266999at2759"/>
<dbReference type="Gene3D" id="1.10.196.10">
    <property type="match status" value="1"/>
</dbReference>
<dbReference type="Proteomes" id="UP000594260">
    <property type="component" value="Unplaced"/>
</dbReference>
<name>A0A7M7J5G2_VARDE</name>
<organism evidence="3 4">
    <name type="scientific">Varroa destructor</name>
    <name type="common">Honeybee mite</name>
    <dbReference type="NCBI Taxonomy" id="109461"/>
    <lineage>
        <taxon>Eukaryota</taxon>
        <taxon>Metazoa</taxon>
        <taxon>Ecdysozoa</taxon>
        <taxon>Arthropoda</taxon>
        <taxon>Chelicerata</taxon>
        <taxon>Arachnida</taxon>
        <taxon>Acari</taxon>
        <taxon>Parasitiformes</taxon>
        <taxon>Mesostigmata</taxon>
        <taxon>Gamasina</taxon>
        <taxon>Dermanyssoidea</taxon>
        <taxon>Varroidae</taxon>
        <taxon>Varroa</taxon>
    </lineage>
</organism>
<dbReference type="FunFam" id="1.10.167.10:FF:000001">
    <property type="entry name" value="Putative regulator of g-protein signaling 12"/>
    <property type="match status" value="1"/>
</dbReference>
<proteinExistence type="predicted"/>
<keyword evidence="4" id="KW-1185">Reference proteome</keyword>
<dbReference type="FunCoup" id="A0A7M7J5G2">
    <property type="interactions" value="179"/>
</dbReference>
<dbReference type="PRINTS" id="PR01301">
    <property type="entry name" value="RGSPROTEIN"/>
</dbReference>
<dbReference type="InterPro" id="IPR036305">
    <property type="entry name" value="RGS_sf"/>
</dbReference>
<feature type="compositionally biased region" description="Low complexity" evidence="1">
    <location>
        <begin position="171"/>
        <end position="184"/>
    </location>
</feature>
<dbReference type="Gene3D" id="1.10.167.10">
    <property type="entry name" value="Regulator of G-protein Signalling 4, domain 2"/>
    <property type="match status" value="1"/>
</dbReference>
<feature type="domain" description="RGS" evidence="2">
    <location>
        <begin position="302"/>
        <end position="419"/>
    </location>
</feature>
<dbReference type="KEGG" id="vde:111244343"/>